<dbReference type="CDD" id="cd00303">
    <property type="entry name" value="retropepsin_like"/>
    <property type="match status" value="1"/>
</dbReference>
<dbReference type="KEGG" id="adu:107464735"/>
<dbReference type="Proteomes" id="UP000515211">
    <property type="component" value="Chromosome 9"/>
</dbReference>
<feature type="region of interest" description="Disordered" evidence="1">
    <location>
        <begin position="1"/>
        <end position="56"/>
    </location>
</feature>
<dbReference type="PANTHER" id="PTHR33240:SF15">
    <property type="entry name" value="GAG-PRO-LIKE PROTEIN"/>
    <property type="match status" value="1"/>
</dbReference>
<evidence type="ECO:0000313" key="2">
    <source>
        <dbReference type="Proteomes" id="UP000515211"/>
    </source>
</evidence>
<organism evidence="2 3">
    <name type="scientific">Arachis duranensis</name>
    <name type="common">Wild peanut</name>
    <dbReference type="NCBI Taxonomy" id="130453"/>
    <lineage>
        <taxon>Eukaryota</taxon>
        <taxon>Viridiplantae</taxon>
        <taxon>Streptophyta</taxon>
        <taxon>Embryophyta</taxon>
        <taxon>Tracheophyta</taxon>
        <taxon>Spermatophyta</taxon>
        <taxon>Magnoliopsida</taxon>
        <taxon>eudicotyledons</taxon>
        <taxon>Gunneridae</taxon>
        <taxon>Pentapetalae</taxon>
        <taxon>rosids</taxon>
        <taxon>fabids</taxon>
        <taxon>Fabales</taxon>
        <taxon>Fabaceae</taxon>
        <taxon>Papilionoideae</taxon>
        <taxon>50 kb inversion clade</taxon>
        <taxon>dalbergioids sensu lato</taxon>
        <taxon>Dalbergieae</taxon>
        <taxon>Pterocarpus clade</taxon>
        <taxon>Arachis</taxon>
    </lineage>
</organism>
<sequence length="391" mass="44427">MLSKVACDQENSKKPKTLEEIRDKATGQIEIEELRETRRSEKLPSRKDDDKPNRSIIKDNRKSFKLTPRFDSYTRFNARREDIINDILHNRLIKPPVKAGTYQDQKYVDKEKHCAFHQKFGHTTDECVVAKDLLERLERQGLLDKYIGSRSQKETVDTRGFAGGGMTNAARKRSYRAMMAMEKTQQDCSVPNSPANIRFSTSDLKSRVPKLDDPMVISVNMGEMTMKKVLLDPESSADVLFYSTFKKMQPRDKSLQPSGGELAGFSGERVPISGYIWLRTTLGEPPNSKTLDIQFLVVDCASPYNVIFGRPSLNSFGAIVSTIHLCIKFLLQDDRIATVHADRREARQCYNASLKITKEGIPRINSVYNSEHTPQLAEMETTTATLHQQTI</sequence>
<dbReference type="RefSeq" id="XP_052110160.1">
    <property type="nucleotide sequence ID" value="XM_052254200.1"/>
</dbReference>
<dbReference type="GeneID" id="107464735"/>
<name>A0A9C6T581_ARADU</name>
<keyword evidence="2" id="KW-1185">Reference proteome</keyword>
<dbReference type="AlphaFoldDB" id="A0A9C6T581"/>
<gene>
    <name evidence="3" type="primary">LOC107464735</name>
</gene>
<protein>
    <submittedName>
        <fullName evidence="3">Uncharacterized protein LOC107464735</fullName>
    </submittedName>
</protein>
<reference evidence="3" key="2">
    <citation type="submission" date="2025-08" db="UniProtKB">
        <authorList>
            <consortium name="RefSeq"/>
        </authorList>
    </citation>
    <scope>IDENTIFICATION</scope>
    <source>
        <tissue evidence="3">Whole plant</tissue>
    </source>
</reference>
<evidence type="ECO:0000256" key="1">
    <source>
        <dbReference type="SAM" id="MobiDB-lite"/>
    </source>
</evidence>
<reference evidence="2" key="1">
    <citation type="journal article" date="2016" name="Nat. Genet.">
        <title>The genome sequences of Arachis duranensis and Arachis ipaensis, the diploid ancestors of cultivated peanut.</title>
        <authorList>
            <person name="Bertioli D.J."/>
            <person name="Cannon S.B."/>
            <person name="Froenicke L."/>
            <person name="Huang G."/>
            <person name="Farmer A.D."/>
            <person name="Cannon E.K."/>
            <person name="Liu X."/>
            <person name="Gao D."/>
            <person name="Clevenger J."/>
            <person name="Dash S."/>
            <person name="Ren L."/>
            <person name="Moretzsohn M.C."/>
            <person name="Shirasawa K."/>
            <person name="Huang W."/>
            <person name="Vidigal B."/>
            <person name="Abernathy B."/>
            <person name="Chu Y."/>
            <person name="Niederhuth C.E."/>
            <person name="Umale P."/>
            <person name="Araujo A.C."/>
            <person name="Kozik A."/>
            <person name="Kim K.D."/>
            <person name="Burow M.D."/>
            <person name="Varshney R.K."/>
            <person name="Wang X."/>
            <person name="Zhang X."/>
            <person name="Barkley N."/>
            <person name="Guimaraes P.M."/>
            <person name="Isobe S."/>
            <person name="Guo B."/>
            <person name="Liao B."/>
            <person name="Stalker H.T."/>
            <person name="Schmitz R.J."/>
            <person name="Scheffler B.E."/>
            <person name="Leal-Bertioli S.C."/>
            <person name="Xun X."/>
            <person name="Jackson S.A."/>
            <person name="Michelmore R."/>
            <person name="Ozias-Akins P."/>
        </authorList>
    </citation>
    <scope>NUCLEOTIDE SEQUENCE [LARGE SCALE GENOMIC DNA]</scope>
    <source>
        <strain evidence="2">cv. V14167</strain>
    </source>
</reference>
<feature type="compositionally biased region" description="Basic and acidic residues" evidence="1">
    <location>
        <begin position="32"/>
        <end position="56"/>
    </location>
</feature>
<dbReference type="PANTHER" id="PTHR33240">
    <property type="entry name" value="OS08G0508500 PROTEIN"/>
    <property type="match status" value="1"/>
</dbReference>
<feature type="compositionally biased region" description="Basic and acidic residues" evidence="1">
    <location>
        <begin position="10"/>
        <end position="25"/>
    </location>
</feature>
<proteinExistence type="predicted"/>
<accession>A0A9C6T581</accession>
<evidence type="ECO:0000313" key="3">
    <source>
        <dbReference type="RefSeq" id="XP_052110160.1"/>
    </source>
</evidence>